<dbReference type="STRING" id="481448.Minf_0336"/>
<accession>B3DYB7</accession>
<gene>
    <name evidence="2" type="primary">cda1</name>
    <name evidence="2" type="ordered locus">Minf_0336</name>
</gene>
<dbReference type="Pfam" id="PF01522">
    <property type="entry name" value="Polysacc_deac_1"/>
    <property type="match status" value="1"/>
</dbReference>
<evidence type="ECO:0000313" key="2">
    <source>
        <dbReference type="EMBL" id="ACD82394.1"/>
    </source>
</evidence>
<dbReference type="eggNOG" id="COG0726">
    <property type="taxonomic scope" value="Bacteria"/>
</dbReference>
<dbReference type="GO" id="GO:0005975">
    <property type="term" value="P:carbohydrate metabolic process"/>
    <property type="evidence" value="ECO:0007669"/>
    <property type="project" value="InterPro"/>
</dbReference>
<name>B3DYB7_METI4</name>
<dbReference type="KEGG" id="min:Minf_0336"/>
<dbReference type="Gene3D" id="3.20.20.370">
    <property type="entry name" value="Glycoside hydrolase/deacetylase"/>
    <property type="match status" value="1"/>
</dbReference>
<dbReference type="AlphaFoldDB" id="B3DYB7"/>
<dbReference type="InterPro" id="IPR050248">
    <property type="entry name" value="Polysacc_deacetylase_ArnD"/>
</dbReference>
<organism evidence="2 3">
    <name type="scientific">Methylacidiphilum infernorum (isolate V4)</name>
    <name type="common">Methylokorus infernorum (strain V4)</name>
    <dbReference type="NCBI Taxonomy" id="481448"/>
    <lineage>
        <taxon>Bacteria</taxon>
        <taxon>Pseudomonadati</taxon>
        <taxon>Verrucomicrobiota</taxon>
        <taxon>Methylacidiphilae</taxon>
        <taxon>Methylacidiphilales</taxon>
        <taxon>Methylacidiphilaceae</taxon>
        <taxon>Methylacidiphilum (ex Ratnadevi et al. 2023)</taxon>
    </lineage>
</organism>
<feature type="domain" description="NodB homology" evidence="1">
    <location>
        <begin position="67"/>
        <end position="244"/>
    </location>
</feature>
<dbReference type="SUPFAM" id="SSF88713">
    <property type="entry name" value="Glycoside hydrolase/deacetylase"/>
    <property type="match status" value="1"/>
</dbReference>
<dbReference type="CDD" id="cd10947">
    <property type="entry name" value="CE4_SpPgdA_BsYjeA_like"/>
    <property type="match status" value="1"/>
</dbReference>
<protein>
    <submittedName>
        <fullName evidence="2">Polysaccharide deacetylase family protein</fullName>
    </submittedName>
</protein>
<dbReference type="PROSITE" id="PS51677">
    <property type="entry name" value="NODB"/>
    <property type="match status" value="1"/>
</dbReference>
<dbReference type="InterPro" id="IPR011330">
    <property type="entry name" value="Glyco_hydro/deAcase_b/a-brl"/>
</dbReference>
<dbReference type="EMBL" id="CP000975">
    <property type="protein sequence ID" value="ACD82394.1"/>
    <property type="molecule type" value="Genomic_DNA"/>
</dbReference>
<sequence>MLMKRRDFFKKVALSIPGFAMGMSLKNVFAQSTQPVKNQAVSPSLNTTKNPLDIEVPFVHNGPGFGRRIAVTFDDGPAPICTEMVLKALESRKIPATFFMLGEHVKTYPSLVREVHAAGHEIGNHTFNHPQLSKLPDAQVEQQIRVTQDLIVDAIGNRPVWLRPPYGSFRRSQAHIAYKFKLGIALWNVDTRDWTKPGIQKILEIIEKETRPGSIILMHDIHRETAQNVGRILDFLLEKEYEFSTLTGFIGEPYTHQAVPS</sequence>
<dbReference type="GO" id="GO:0016810">
    <property type="term" value="F:hydrolase activity, acting on carbon-nitrogen (but not peptide) bonds"/>
    <property type="evidence" value="ECO:0007669"/>
    <property type="project" value="InterPro"/>
</dbReference>
<dbReference type="PANTHER" id="PTHR10587">
    <property type="entry name" value="GLYCOSYL TRANSFERASE-RELATED"/>
    <property type="match status" value="1"/>
</dbReference>
<dbReference type="Proteomes" id="UP000009149">
    <property type="component" value="Chromosome"/>
</dbReference>
<reference evidence="2 3" key="1">
    <citation type="journal article" date="2008" name="Biol. Direct">
        <title>Complete genome sequence of the extremely acidophilic methanotroph isolate V4, Methylacidiphilum infernorum, a representative of the bacterial phylum Verrucomicrobia.</title>
        <authorList>
            <person name="Hou S."/>
            <person name="Makarova K.S."/>
            <person name="Saw J.H."/>
            <person name="Senin P."/>
            <person name="Ly B.V."/>
            <person name="Zhou Z."/>
            <person name="Ren Y."/>
            <person name="Wang J."/>
            <person name="Galperin M.Y."/>
            <person name="Omelchenko M.V."/>
            <person name="Wolf Y.I."/>
            <person name="Yutin N."/>
            <person name="Koonin E.V."/>
            <person name="Stott M.B."/>
            <person name="Mountain B.W."/>
            <person name="Crowe M.A."/>
            <person name="Smirnova A.V."/>
            <person name="Dunfield P.F."/>
            <person name="Feng L."/>
            <person name="Wang L."/>
            <person name="Alam M."/>
        </authorList>
    </citation>
    <scope>NUCLEOTIDE SEQUENCE [LARGE SCALE GENOMIC DNA]</scope>
    <source>
        <strain evidence="3">Isolate V4</strain>
    </source>
</reference>
<evidence type="ECO:0000313" key="3">
    <source>
        <dbReference type="Proteomes" id="UP000009149"/>
    </source>
</evidence>
<proteinExistence type="predicted"/>
<dbReference type="HOGENOM" id="CLU_021264_2_3_0"/>
<evidence type="ECO:0000259" key="1">
    <source>
        <dbReference type="PROSITE" id="PS51677"/>
    </source>
</evidence>
<dbReference type="InterPro" id="IPR002509">
    <property type="entry name" value="NODB_dom"/>
</dbReference>